<evidence type="ECO:0000256" key="3">
    <source>
        <dbReference type="SAM" id="SignalP"/>
    </source>
</evidence>
<keyword evidence="2" id="KW-1133">Transmembrane helix</keyword>
<dbReference type="RefSeq" id="WP_380005485.1">
    <property type="nucleotide sequence ID" value="NZ_JBHLYR010000011.1"/>
</dbReference>
<keyword evidence="5" id="KW-1185">Reference proteome</keyword>
<feature type="compositionally biased region" description="Low complexity" evidence="1">
    <location>
        <begin position="223"/>
        <end position="247"/>
    </location>
</feature>
<feature type="chain" id="PRO_5045336694" evidence="3">
    <location>
        <begin position="24"/>
        <end position="258"/>
    </location>
</feature>
<dbReference type="EMBL" id="JBHLYR010000011">
    <property type="protein sequence ID" value="MFB9990991.1"/>
    <property type="molecule type" value="Genomic_DNA"/>
</dbReference>
<gene>
    <name evidence="4" type="ORF">ACFFLM_03215</name>
</gene>
<evidence type="ECO:0000256" key="1">
    <source>
        <dbReference type="SAM" id="MobiDB-lite"/>
    </source>
</evidence>
<keyword evidence="3" id="KW-0732">Signal</keyword>
<feature type="compositionally biased region" description="Basic residues" evidence="1">
    <location>
        <begin position="199"/>
        <end position="210"/>
    </location>
</feature>
<feature type="transmembrane region" description="Helical" evidence="2">
    <location>
        <begin position="52"/>
        <end position="75"/>
    </location>
</feature>
<reference evidence="4 5" key="1">
    <citation type="submission" date="2024-09" db="EMBL/GenBank/DDBJ databases">
        <authorList>
            <person name="Sun Q."/>
            <person name="Mori K."/>
        </authorList>
    </citation>
    <scope>NUCLEOTIDE SEQUENCE [LARGE SCALE GENOMIC DNA]</scope>
    <source>
        <strain evidence="4 5">JCM 13503</strain>
    </source>
</reference>
<accession>A0ABV6AU04</accession>
<proteinExistence type="predicted"/>
<name>A0ABV6AU04_9DEIO</name>
<keyword evidence="2" id="KW-0472">Membrane</keyword>
<feature type="transmembrane region" description="Helical" evidence="2">
    <location>
        <begin position="87"/>
        <end position="108"/>
    </location>
</feature>
<feature type="transmembrane region" description="Helical" evidence="2">
    <location>
        <begin position="138"/>
        <end position="166"/>
    </location>
</feature>
<evidence type="ECO:0000313" key="4">
    <source>
        <dbReference type="EMBL" id="MFB9990991.1"/>
    </source>
</evidence>
<comment type="caution">
    <text evidence="4">The sequence shown here is derived from an EMBL/GenBank/DDBJ whole genome shotgun (WGS) entry which is preliminary data.</text>
</comment>
<dbReference type="Proteomes" id="UP001589733">
    <property type="component" value="Unassembled WGS sequence"/>
</dbReference>
<feature type="signal peptide" evidence="3">
    <location>
        <begin position="1"/>
        <end position="23"/>
    </location>
</feature>
<evidence type="ECO:0000256" key="2">
    <source>
        <dbReference type="SAM" id="Phobius"/>
    </source>
</evidence>
<sequence>MAPFVQSASWSVLALGLLVAAQAAGALGDEAGAVTLSVMALVTHRLGLRRGPAISAFSLSAAGILAFSGVMRLLADQMMDSGRTAQSLNAVSWLPLATWSALGIWALLYTPTGRRLWTARTAKGSLPRMPLRILRAPVIAAGLAVAVLSLAALVPGGAVTAPLLTLGSLGRPGDGRPGRAGGLALGRTGPGRGTGAVGLRRRHRCGRRHQGRADRRSLLQQFPGGQRSGHPGHRPGPAAAGGSCAAPRIQRRGAGIRN</sequence>
<keyword evidence="2" id="KW-0812">Transmembrane</keyword>
<feature type="compositionally biased region" description="Gly residues" evidence="1">
    <location>
        <begin position="178"/>
        <end position="196"/>
    </location>
</feature>
<protein>
    <submittedName>
        <fullName evidence="4">Uncharacterized protein</fullName>
    </submittedName>
</protein>
<organism evidence="4 5">
    <name type="scientific">Deinococcus oregonensis</name>
    <dbReference type="NCBI Taxonomy" id="1805970"/>
    <lineage>
        <taxon>Bacteria</taxon>
        <taxon>Thermotogati</taxon>
        <taxon>Deinococcota</taxon>
        <taxon>Deinococci</taxon>
        <taxon>Deinococcales</taxon>
        <taxon>Deinococcaceae</taxon>
        <taxon>Deinococcus</taxon>
    </lineage>
</organism>
<evidence type="ECO:0000313" key="5">
    <source>
        <dbReference type="Proteomes" id="UP001589733"/>
    </source>
</evidence>
<feature type="region of interest" description="Disordered" evidence="1">
    <location>
        <begin position="171"/>
        <end position="258"/>
    </location>
</feature>